<dbReference type="EC" id="2.3.1.225" evidence="7"/>
<comment type="similarity">
    <text evidence="7">Belongs to the DHHC palmitoyltransferase family.</text>
</comment>
<evidence type="ECO:0000256" key="2">
    <source>
        <dbReference type="ARBA" id="ARBA00022679"/>
    </source>
</evidence>
<evidence type="ECO:0000256" key="5">
    <source>
        <dbReference type="ARBA" id="ARBA00023136"/>
    </source>
</evidence>
<organism evidence="9 10">
    <name type="scientific">Mesorhabditis belari</name>
    <dbReference type="NCBI Taxonomy" id="2138241"/>
    <lineage>
        <taxon>Eukaryota</taxon>
        <taxon>Metazoa</taxon>
        <taxon>Ecdysozoa</taxon>
        <taxon>Nematoda</taxon>
        <taxon>Chromadorea</taxon>
        <taxon>Rhabditida</taxon>
        <taxon>Rhabditina</taxon>
        <taxon>Rhabditomorpha</taxon>
        <taxon>Rhabditoidea</taxon>
        <taxon>Rhabditidae</taxon>
        <taxon>Mesorhabditinae</taxon>
        <taxon>Mesorhabditis</taxon>
    </lineage>
</organism>
<comment type="catalytic activity">
    <reaction evidence="7">
        <text>L-cysteinyl-[protein] + hexadecanoyl-CoA = S-hexadecanoyl-L-cysteinyl-[protein] + CoA</text>
        <dbReference type="Rhea" id="RHEA:36683"/>
        <dbReference type="Rhea" id="RHEA-COMP:10131"/>
        <dbReference type="Rhea" id="RHEA-COMP:11032"/>
        <dbReference type="ChEBI" id="CHEBI:29950"/>
        <dbReference type="ChEBI" id="CHEBI:57287"/>
        <dbReference type="ChEBI" id="CHEBI:57379"/>
        <dbReference type="ChEBI" id="CHEBI:74151"/>
        <dbReference type="EC" id="2.3.1.225"/>
    </reaction>
</comment>
<name>A0AAF3EFE4_9BILA</name>
<evidence type="ECO:0000256" key="1">
    <source>
        <dbReference type="ARBA" id="ARBA00004141"/>
    </source>
</evidence>
<evidence type="ECO:0000259" key="8">
    <source>
        <dbReference type="Pfam" id="PF01529"/>
    </source>
</evidence>
<dbReference type="InterPro" id="IPR001594">
    <property type="entry name" value="Palmitoyltrfase_DHHC"/>
</dbReference>
<accession>A0AAF3EFE4</accession>
<proteinExistence type="inferred from homology"/>
<keyword evidence="2 7" id="KW-0808">Transferase</keyword>
<keyword evidence="5 7" id="KW-0472">Membrane</keyword>
<evidence type="ECO:0000256" key="3">
    <source>
        <dbReference type="ARBA" id="ARBA00022692"/>
    </source>
</evidence>
<keyword evidence="4 7" id="KW-1133">Transmembrane helix</keyword>
<dbReference type="Proteomes" id="UP000887575">
    <property type="component" value="Unassembled WGS sequence"/>
</dbReference>
<feature type="transmembrane region" description="Helical" evidence="7">
    <location>
        <begin position="33"/>
        <end position="53"/>
    </location>
</feature>
<evidence type="ECO:0000313" key="10">
    <source>
        <dbReference type="WBParaSite" id="MBELARI_LOCUS12715"/>
    </source>
</evidence>
<keyword evidence="9" id="KW-1185">Reference proteome</keyword>
<evidence type="ECO:0000313" key="9">
    <source>
        <dbReference type="Proteomes" id="UP000887575"/>
    </source>
</evidence>
<protein>
    <recommendedName>
        <fullName evidence="7">Palmitoyltransferase</fullName>
        <ecNumber evidence="7">2.3.1.225</ecNumber>
    </recommendedName>
</protein>
<sequence length="274" mass="32028">MSSFNSLRTVFRLIFLDRIRHLFSRNVKWSLSLITWISFLFYWYQSLIVGVIARGLPESCSHNFFEINLIWVLIACIFFSAMYSPPKPIPDEYIIDNETIDEERRKAIEMENLPVCRRCDVYKPPRAHHCKICQRCIPRMDHHCPILQAIFDHSSSKFMWRITVKIINGNEPSTIDHFIIGAYCNAAIIAIGVTWLSSIQLKQAIRNRTTIEQNKLEKLTEQDESLIEEIYDLGSVNANLTEVFGEPPKTPQLVSFLRPFFKIIYWLSPIDSMH</sequence>
<feature type="transmembrane region" description="Helical" evidence="7">
    <location>
        <begin position="178"/>
        <end position="198"/>
    </location>
</feature>
<dbReference type="PANTHER" id="PTHR12246">
    <property type="entry name" value="PALMITOYLTRANSFERASE ZDHHC16"/>
    <property type="match status" value="1"/>
</dbReference>
<dbReference type="WBParaSite" id="MBELARI_LOCUS12715">
    <property type="protein sequence ID" value="MBELARI_LOCUS12715"/>
    <property type="gene ID" value="MBELARI_LOCUS12715"/>
</dbReference>
<evidence type="ECO:0000256" key="7">
    <source>
        <dbReference type="RuleBase" id="RU079119"/>
    </source>
</evidence>
<keyword evidence="3 7" id="KW-0812">Transmembrane</keyword>
<dbReference type="InterPro" id="IPR039859">
    <property type="entry name" value="PFA4/ZDH16/20/ERF2-like"/>
</dbReference>
<comment type="domain">
    <text evidence="7">The DHHC domain is required for palmitoyltransferase activity.</text>
</comment>
<evidence type="ECO:0000256" key="4">
    <source>
        <dbReference type="ARBA" id="ARBA00022989"/>
    </source>
</evidence>
<dbReference type="Pfam" id="PF01529">
    <property type="entry name" value="DHHC"/>
    <property type="match status" value="1"/>
</dbReference>
<dbReference type="AlphaFoldDB" id="A0AAF3EFE4"/>
<keyword evidence="6 7" id="KW-0012">Acyltransferase</keyword>
<dbReference type="GO" id="GO:0016020">
    <property type="term" value="C:membrane"/>
    <property type="evidence" value="ECO:0007669"/>
    <property type="project" value="UniProtKB-SubCell"/>
</dbReference>
<comment type="subcellular location">
    <subcellularLocation>
        <location evidence="1">Membrane</location>
        <topology evidence="1">Multi-pass membrane protein</topology>
    </subcellularLocation>
</comment>
<feature type="transmembrane region" description="Helical" evidence="7">
    <location>
        <begin position="65"/>
        <end position="83"/>
    </location>
</feature>
<dbReference type="GO" id="GO:0019706">
    <property type="term" value="F:protein-cysteine S-palmitoyltransferase activity"/>
    <property type="evidence" value="ECO:0007669"/>
    <property type="project" value="UniProtKB-EC"/>
</dbReference>
<evidence type="ECO:0000256" key="6">
    <source>
        <dbReference type="ARBA" id="ARBA00023315"/>
    </source>
</evidence>
<dbReference type="PROSITE" id="PS50216">
    <property type="entry name" value="DHHC"/>
    <property type="match status" value="1"/>
</dbReference>
<feature type="domain" description="Palmitoyltransferase DHHC" evidence="8">
    <location>
        <begin position="112"/>
        <end position="148"/>
    </location>
</feature>
<reference evidence="10" key="1">
    <citation type="submission" date="2024-02" db="UniProtKB">
        <authorList>
            <consortium name="WormBaseParasite"/>
        </authorList>
    </citation>
    <scope>IDENTIFICATION</scope>
</reference>